<dbReference type="EMBL" id="JALJOQ010000153">
    <property type="protein sequence ID" value="KAK9793208.1"/>
    <property type="molecule type" value="Genomic_DNA"/>
</dbReference>
<dbReference type="AlphaFoldDB" id="A0AAW1NSV8"/>
<gene>
    <name evidence="1" type="ORF">WJX73_007737</name>
</gene>
<reference evidence="1 2" key="1">
    <citation type="journal article" date="2024" name="Nat. Commun.">
        <title>Phylogenomics reveals the evolutionary origins of lichenization in chlorophyte algae.</title>
        <authorList>
            <person name="Puginier C."/>
            <person name="Libourel C."/>
            <person name="Otte J."/>
            <person name="Skaloud P."/>
            <person name="Haon M."/>
            <person name="Grisel S."/>
            <person name="Petersen M."/>
            <person name="Berrin J.G."/>
            <person name="Delaux P.M."/>
            <person name="Dal Grande F."/>
            <person name="Keller J."/>
        </authorList>
    </citation>
    <scope>NUCLEOTIDE SEQUENCE [LARGE SCALE GENOMIC DNA]</scope>
    <source>
        <strain evidence="1 2">SAG 2036</strain>
    </source>
</reference>
<comment type="caution">
    <text evidence="1">The sequence shown here is derived from an EMBL/GenBank/DDBJ whole genome shotgun (WGS) entry which is preliminary data.</text>
</comment>
<name>A0AAW1NSV8_9CHLO</name>
<accession>A0AAW1NSV8</accession>
<keyword evidence="2" id="KW-1185">Reference proteome</keyword>
<protein>
    <submittedName>
        <fullName evidence="1">Uncharacterized protein</fullName>
    </submittedName>
</protein>
<evidence type="ECO:0000313" key="2">
    <source>
        <dbReference type="Proteomes" id="UP001465755"/>
    </source>
</evidence>
<organism evidence="1 2">
    <name type="scientific">Symbiochloris irregularis</name>
    <dbReference type="NCBI Taxonomy" id="706552"/>
    <lineage>
        <taxon>Eukaryota</taxon>
        <taxon>Viridiplantae</taxon>
        <taxon>Chlorophyta</taxon>
        <taxon>core chlorophytes</taxon>
        <taxon>Trebouxiophyceae</taxon>
        <taxon>Trebouxiales</taxon>
        <taxon>Trebouxiaceae</taxon>
        <taxon>Symbiochloris</taxon>
    </lineage>
</organism>
<dbReference type="Proteomes" id="UP001465755">
    <property type="component" value="Unassembled WGS sequence"/>
</dbReference>
<evidence type="ECO:0000313" key="1">
    <source>
        <dbReference type="EMBL" id="KAK9793208.1"/>
    </source>
</evidence>
<proteinExistence type="predicted"/>
<sequence length="107" mass="11933">MAQPLLITRFPPEHFMPSANWQDASPADGRFQSSRLSTVVSYWDPEDATSAAKRQQLADRLQNFAKDWLHNTLVLPQFAGFQENKICPACIDMPAANRGSGACLRLV</sequence>